<keyword evidence="2 5" id="KW-0285">Flavoprotein</keyword>
<dbReference type="EMBL" id="JAULRT010000060">
    <property type="protein sequence ID" value="MDO3383319.1"/>
    <property type="molecule type" value="Genomic_DNA"/>
</dbReference>
<feature type="binding site" evidence="5">
    <location>
        <begin position="16"/>
        <end position="18"/>
    </location>
    <ligand>
        <name>FMN</name>
        <dbReference type="ChEBI" id="CHEBI:58210"/>
    </ligand>
</feature>
<evidence type="ECO:0000256" key="4">
    <source>
        <dbReference type="ARBA" id="ARBA00022679"/>
    </source>
</evidence>
<proteinExistence type="inferred from homology"/>
<evidence type="ECO:0000259" key="6">
    <source>
        <dbReference type="Pfam" id="PF02441"/>
    </source>
</evidence>
<dbReference type="Pfam" id="PF02441">
    <property type="entry name" value="Flavoprotein"/>
    <property type="match status" value="1"/>
</dbReference>
<organism evidence="7 8">
    <name type="scientific">Gilvimarinus algae</name>
    <dbReference type="NCBI Taxonomy" id="3058037"/>
    <lineage>
        <taxon>Bacteria</taxon>
        <taxon>Pseudomonadati</taxon>
        <taxon>Pseudomonadota</taxon>
        <taxon>Gammaproteobacteria</taxon>
        <taxon>Cellvibrionales</taxon>
        <taxon>Cellvibrionaceae</taxon>
        <taxon>Gilvimarinus</taxon>
    </lineage>
</organism>
<evidence type="ECO:0000256" key="1">
    <source>
        <dbReference type="ARBA" id="ARBA00022602"/>
    </source>
</evidence>
<name>A0ABT8TIK8_9GAMM</name>
<evidence type="ECO:0000313" key="7">
    <source>
        <dbReference type="EMBL" id="MDO3383319.1"/>
    </source>
</evidence>
<comment type="function">
    <text evidence="5">Flavin prenyltransferase that catalyzes the synthesis of the prenylated FMN cofactor (prenyl-FMN) for 4-hydroxy-3-polyprenylbenzoic acid decarboxylase UbiD. The prenyltransferase is metal-independent and links a dimethylallyl moiety from dimethylallyl monophosphate (DMAP) to the flavin N5 and C6 atoms of FMN.</text>
</comment>
<comment type="caution">
    <text evidence="7">The sequence shown here is derived from an EMBL/GenBank/DDBJ whole genome shotgun (WGS) entry which is preliminary data.</text>
</comment>
<gene>
    <name evidence="5" type="primary">ubiX</name>
    <name evidence="7" type="ORF">QWI16_14145</name>
</gene>
<dbReference type="HAMAP" id="MF_01984">
    <property type="entry name" value="ubiX_pad"/>
    <property type="match status" value="1"/>
</dbReference>
<feature type="binding site" evidence="5">
    <location>
        <begin position="107"/>
        <end position="110"/>
    </location>
    <ligand>
        <name>FMN</name>
        <dbReference type="ChEBI" id="CHEBI:58210"/>
    </ligand>
</feature>
<sequence length="206" mass="22378">MSTPSDTRTITLAMTGASGAQYGLRLLQCLLAADCNVYLLLSSAAEVVIRTETDLELPTQLEEQQLFLSQRYGAADEQLTLFGRDDWFSPVASGSSSPSSMVICPASGGTLSSIATGASNNLIERAADVALKERRQLIVVPRETPYSAIHLENMLKLSQLGALVLPASPGFYMQPSRIEELVDFVVARILDQLGLEQDLMPRWGEE</sequence>
<keyword evidence="8" id="KW-1185">Reference proteome</keyword>
<dbReference type="EC" id="2.5.1.129" evidence="5"/>
<keyword evidence="4 5" id="KW-0808">Transferase</keyword>
<reference evidence="7" key="1">
    <citation type="submission" date="2023-07" db="EMBL/GenBank/DDBJ databases">
        <title>Gilvimarinus algae sp. nov., isolated from the surface of Kelp.</title>
        <authorList>
            <person name="Sun Y.Y."/>
            <person name="Gong Y."/>
            <person name="Du Z.J."/>
        </authorList>
    </citation>
    <scope>NUCLEOTIDE SEQUENCE</scope>
    <source>
        <strain evidence="7">SDUM040014</strain>
    </source>
</reference>
<feature type="domain" description="Flavoprotein" evidence="6">
    <location>
        <begin position="9"/>
        <end position="193"/>
    </location>
</feature>
<feature type="binding site" evidence="5">
    <location>
        <position position="172"/>
    </location>
    <ligand>
        <name>dimethylallyl phosphate</name>
        <dbReference type="ChEBI" id="CHEBI:88052"/>
    </ligand>
</feature>
<comment type="similarity">
    <text evidence="5">Belongs to the UbiX/PAD1 family.</text>
</comment>
<evidence type="ECO:0000256" key="3">
    <source>
        <dbReference type="ARBA" id="ARBA00022643"/>
    </source>
</evidence>
<feature type="binding site" evidence="5">
    <location>
        <position position="142"/>
    </location>
    <ligand>
        <name>FMN</name>
        <dbReference type="ChEBI" id="CHEBI:58210"/>
    </ligand>
</feature>
<keyword evidence="3 5" id="KW-0288">FMN</keyword>
<evidence type="ECO:0000313" key="8">
    <source>
        <dbReference type="Proteomes" id="UP001168380"/>
    </source>
</evidence>
<comment type="catalytic activity">
    <reaction evidence="5">
        <text>dimethylallyl phosphate + FMNH2 = prenylated FMNH2 + phosphate</text>
        <dbReference type="Rhea" id="RHEA:37743"/>
        <dbReference type="ChEBI" id="CHEBI:43474"/>
        <dbReference type="ChEBI" id="CHEBI:57618"/>
        <dbReference type="ChEBI" id="CHEBI:87467"/>
        <dbReference type="ChEBI" id="CHEBI:88052"/>
        <dbReference type="EC" id="2.5.1.129"/>
    </reaction>
</comment>
<dbReference type="NCBIfam" id="NF004685">
    <property type="entry name" value="PRK06029.1"/>
    <property type="match status" value="1"/>
</dbReference>
<dbReference type="GO" id="GO:0106141">
    <property type="term" value="F:flavin prenyltransferase activity"/>
    <property type="evidence" value="ECO:0007669"/>
    <property type="project" value="UniProtKB-EC"/>
</dbReference>
<dbReference type="NCBIfam" id="TIGR00421">
    <property type="entry name" value="ubiX_pad"/>
    <property type="match status" value="1"/>
</dbReference>
<dbReference type="RefSeq" id="WP_302714088.1">
    <property type="nucleotide sequence ID" value="NZ_JAULRT010000060.1"/>
</dbReference>
<dbReference type="Gene3D" id="3.40.50.1950">
    <property type="entry name" value="Flavin prenyltransferase-like"/>
    <property type="match status" value="1"/>
</dbReference>
<dbReference type="InterPro" id="IPR003382">
    <property type="entry name" value="Flavoprotein"/>
</dbReference>
<keyword evidence="1 5" id="KW-0637">Prenyltransferase</keyword>
<dbReference type="Proteomes" id="UP001168380">
    <property type="component" value="Unassembled WGS sequence"/>
</dbReference>
<evidence type="ECO:0000256" key="2">
    <source>
        <dbReference type="ARBA" id="ARBA00022630"/>
    </source>
</evidence>
<protein>
    <recommendedName>
        <fullName evidence="5">Flavin prenyltransferase UbiX</fullName>
        <ecNumber evidence="5">2.5.1.129</ecNumber>
    </recommendedName>
</protein>
<evidence type="ECO:0000256" key="5">
    <source>
        <dbReference type="HAMAP-Rule" id="MF_01984"/>
    </source>
</evidence>
<dbReference type="PANTHER" id="PTHR43374">
    <property type="entry name" value="FLAVIN PRENYLTRANSFERASE"/>
    <property type="match status" value="1"/>
</dbReference>
<dbReference type="PANTHER" id="PTHR43374:SF1">
    <property type="entry name" value="FLAVIN PRENYLTRANSFERASE PAD1, MITOCHONDRIAL"/>
    <property type="match status" value="1"/>
</dbReference>
<feature type="binding site" evidence="5">
    <location>
        <position position="188"/>
    </location>
    <ligand>
        <name>dimethylallyl phosphate</name>
        <dbReference type="ChEBI" id="CHEBI:88052"/>
    </ligand>
</feature>
<accession>A0ABT8TIK8</accession>
<dbReference type="SUPFAM" id="SSF52507">
    <property type="entry name" value="Homo-oligomeric flavin-containing Cys decarboxylases, HFCD"/>
    <property type="match status" value="1"/>
</dbReference>
<feature type="binding site" evidence="5">
    <location>
        <position position="42"/>
    </location>
    <ligand>
        <name>FMN</name>
        <dbReference type="ChEBI" id="CHEBI:58210"/>
    </ligand>
</feature>
<dbReference type="InterPro" id="IPR004507">
    <property type="entry name" value="UbiX-like"/>
</dbReference>
<comment type="caution">
    <text evidence="5">Lacks conserved residue(s) required for the propagation of feature annotation.</text>
</comment>
<dbReference type="InterPro" id="IPR036551">
    <property type="entry name" value="Flavin_trans-like"/>
</dbReference>